<accession>A0AB35IQL4</accession>
<dbReference type="AlphaFoldDB" id="A0AB35IQL4"/>
<evidence type="ECO:0000313" key="2">
    <source>
        <dbReference type="Proteomes" id="UP001211987"/>
    </source>
</evidence>
<dbReference type="SUPFAM" id="SSF160537">
    <property type="entry name" value="SpoVG-like"/>
    <property type="match status" value="2"/>
</dbReference>
<dbReference type="GO" id="GO:0030435">
    <property type="term" value="P:sporulation resulting in formation of a cellular spore"/>
    <property type="evidence" value="ECO:0007669"/>
    <property type="project" value="InterPro"/>
</dbReference>
<reference evidence="1" key="1">
    <citation type="submission" date="2023-01" db="EMBL/GenBank/DDBJ databases">
        <title>Human gut microbiome strain richness.</title>
        <authorList>
            <person name="Chen-Liaw A."/>
        </authorList>
    </citation>
    <scope>NUCLEOTIDE SEQUENCE</scope>
    <source>
        <strain evidence="1">1001217st2_G6_1001217B_191108</strain>
    </source>
</reference>
<sequence>MATLNTSLNTAAKENEGVNFEAPKEVRVYTYKNQNDDNKRLGGAFLQTPLFKYSNLSIIEGQNGPFLSYPSRKSNQTNDEGKPVYFDRYYPASKEAREYLNQVVLDAFNNAPSYDGKISDEYYNEEDIQITDIKITLDDSGSPINGVLGTVKVTTPLMVHPFITIRQSNTDPDDFYLAYPGYKTNDTDENGKPVYQRYFQTTNKAANEYLTKLVISAVEKELNKR</sequence>
<protein>
    <submittedName>
        <fullName evidence="1">Septation protein SpoVG family protein</fullName>
    </submittedName>
</protein>
<dbReference type="RefSeq" id="WP_272019385.1">
    <property type="nucleotide sequence ID" value="NZ_BAABXX010000002.1"/>
</dbReference>
<dbReference type="Proteomes" id="UP001211987">
    <property type="component" value="Unassembled WGS sequence"/>
</dbReference>
<gene>
    <name evidence="1" type="ORF">PM738_19495</name>
</gene>
<dbReference type="InterPro" id="IPR007170">
    <property type="entry name" value="SpoVG"/>
</dbReference>
<comment type="caution">
    <text evidence="1">The sequence shown here is derived from an EMBL/GenBank/DDBJ whole genome shotgun (WGS) entry which is preliminary data.</text>
</comment>
<dbReference type="InterPro" id="IPR036751">
    <property type="entry name" value="SpoVG_sf"/>
</dbReference>
<proteinExistence type="predicted"/>
<name>A0AB35IQL4_9FIRM</name>
<evidence type="ECO:0000313" key="1">
    <source>
        <dbReference type="EMBL" id="MDB7085965.1"/>
    </source>
</evidence>
<organism evidence="1 2">
    <name type="scientific">Thomasclavelia ramosa</name>
    <dbReference type="NCBI Taxonomy" id="1547"/>
    <lineage>
        <taxon>Bacteria</taxon>
        <taxon>Bacillati</taxon>
        <taxon>Bacillota</taxon>
        <taxon>Erysipelotrichia</taxon>
        <taxon>Erysipelotrichales</taxon>
        <taxon>Coprobacillaceae</taxon>
        <taxon>Thomasclavelia</taxon>
    </lineage>
</organism>
<dbReference type="EMBL" id="JAQLKE010000067">
    <property type="protein sequence ID" value="MDB7085965.1"/>
    <property type="molecule type" value="Genomic_DNA"/>
</dbReference>
<dbReference type="Gene3D" id="3.30.1120.40">
    <property type="entry name" value="Stage V sporulation protein G"/>
    <property type="match status" value="2"/>
</dbReference>
<dbReference type="Pfam" id="PF04026">
    <property type="entry name" value="SpoVG"/>
    <property type="match status" value="1"/>
</dbReference>